<comment type="similarity">
    <text evidence="1">Belongs to the universal stress protein A family.</text>
</comment>
<reference evidence="3 4" key="1">
    <citation type="submission" date="2019-01" db="EMBL/GenBank/DDBJ databases">
        <authorList>
            <person name="Chen W.-M."/>
        </authorList>
    </citation>
    <scope>NUCLEOTIDE SEQUENCE [LARGE SCALE GENOMIC DNA]</scope>
    <source>
        <strain evidence="3 4">YBJ-36</strain>
    </source>
</reference>
<dbReference type="AlphaFoldDB" id="A0A3S2Y4M2"/>
<dbReference type="Gene3D" id="3.40.50.620">
    <property type="entry name" value="HUPs"/>
    <property type="match status" value="1"/>
</dbReference>
<name>A0A3S2Y4M2_9SPHI</name>
<evidence type="ECO:0000259" key="2">
    <source>
        <dbReference type="Pfam" id="PF00582"/>
    </source>
</evidence>
<protein>
    <submittedName>
        <fullName evidence="3">Universal stress protein</fullName>
    </submittedName>
</protein>
<evidence type="ECO:0000313" key="4">
    <source>
        <dbReference type="Proteomes" id="UP000282759"/>
    </source>
</evidence>
<dbReference type="InterPro" id="IPR014729">
    <property type="entry name" value="Rossmann-like_a/b/a_fold"/>
</dbReference>
<dbReference type="Proteomes" id="UP000282759">
    <property type="component" value="Unassembled WGS sequence"/>
</dbReference>
<dbReference type="PRINTS" id="PR01438">
    <property type="entry name" value="UNVRSLSTRESS"/>
</dbReference>
<dbReference type="InterPro" id="IPR006016">
    <property type="entry name" value="UspA"/>
</dbReference>
<sequence length="159" mass="17284">MQISKIIIGIDDSKYAEHAARYGFNLARKFDAAVGLVHIIEPVVTSLDTSDSILGMPMANVASGPEEMELVNAQEDNSTRLMNRVISEMAGDLQVSNFSEYGSTSEGILQCSIEFKADLIVLGTHKRSGLERLFSGSVAEAIIRKADIPVLVVPFEESH</sequence>
<keyword evidence="4" id="KW-1185">Reference proteome</keyword>
<dbReference type="CDD" id="cd00293">
    <property type="entry name" value="USP-like"/>
    <property type="match status" value="1"/>
</dbReference>
<dbReference type="RefSeq" id="WP_127704299.1">
    <property type="nucleotide sequence ID" value="NZ_SACK01000002.1"/>
</dbReference>
<feature type="domain" description="UspA" evidence="2">
    <location>
        <begin position="4"/>
        <end position="154"/>
    </location>
</feature>
<comment type="caution">
    <text evidence="3">The sequence shown here is derived from an EMBL/GenBank/DDBJ whole genome shotgun (WGS) entry which is preliminary data.</text>
</comment>
<organism evidence="3 4">
    <name type="scientific">Mucilaginibacter limnophilus</name>
    <dbReference type="NCBI Taxonomy" id="1932778"/>
    <lineage>
        <taxon>Bacteria</taxon>
        <taxon>Pseudomonadati</taxon>
        <taxon>Bacteroidota</taxon>
        <taxon>Sphingobacteriia</taxon>
        <taxon>Sphingobacteriales</taxon>
        <taxon>Sphingobacteriaceae</taxon>
        <taxon>Mucilaginibacter</taxon>
    </lineage>
</organism>
<dbReference type="PANTHER" id="PTHR46268">
    <property type="entry name" value="STRESS RESPONSE PROTEIN NHAX"/>
    <property type="match status" value="1"/>
</dbReference>
<dbReference type="EMBL" id="SACK01000002">
    <property type="protein sequence ID" value="RVU01935.1"/>
    <property type="molecule type" value="Genomic_DNA"/>
</dbReference>
<proteinExistence type="inferred from homology"/>
<gene>
    <name evidence="3" type="ORF">EOD41_08255</name>
</gene>
<dbReference type="SUPFAM" id="SSF52402">
    <property type="entry name" value="Adenine nucleotide alpha hydrolases-like"/>
    <property type="match status" value="1"/>
</dbReference>
<evidence type="ECO:0000256" key="1">
    <source>
        <dbReference type="ARBA" id="ARBA00008791"/>
    </source>
</evidence>
<accession>A0A3S2Y4M2</accession>
<dbReference type="InterPro" id="IPR006015">
    <property type="entry name" value="Universal_stress_UspA"/>
</dbReference>
<dbReference type="PANTHER" id="PTHR46268:SF6">
    <property type="entry name" value="UNIVERSAL STRESS PROTEIN UP12"/>
    <property type="match status" value="1"/>
</dbReference>
<dbReference type="OrthoDB" id="9788959at2"/>
<dbReference type="Pfam" id="PF00582">
    <property type="entry name" value="Usp"/>
    <property type="match status" value="1"/>
</dbReference>
<evidence type="ECO:0000313" key="3">
    <source>
        <dbReference type="EMBL" id="RVU01935.1"/>
    </source>
</evidence>